<reference evidence="1" key="1">
    <citation type="submission" date="2013-11" db="EMBL/GenBank/DDBJ databases">
        <authorList>
            <person name="Thropp P.A."/>
            <person name="Correa S.M."/>
            <person name="Garb J.E."/>
            <person name="Binford G.J."/>
        </authorList>
    </citation>
    <scope>NUCLEOTIDE SEQUENCE</scope>
    <source>
        <tissue evidence="1">Venom gland</tissue>
    </source>
</reference>
<proteinExistence type="evidence at transcript level"/>
<dbReference type="AlphaFoldDB" id="A0A0A0V619"/>
<organism evidence="1">
    <name type="scientific">Scytodes thoracica</name>
    <name type="common">Spitting spider</name>
    <name type="synonym">Aranea thoracica</name>
    <dbReference type="NCBI Taxonomy" id="1112478"/>
    <lineage>
        <taxon>Eukaryota</taxon>
        <taxon>Metazoa</taxon>
        <taxon>Ecdysozoa</taxon>
        <taxon>Arthropoda</taxon>
        <taxon>Chelicerata</taxon>
        <taxon>Arachnida</taxon>
        <taxon>Araneae</taxon>
        <taxon>Araneomorphae</taxon>
        <taxon>Haplogynae</taxon>
        <taxon>Scytodoidea</taxon>
        <taxon>Scytodidae</taxon>
        <taxon>Scytodes</taxon>
    </lineage>
</organism>
<evidence type="ECO:0000313" key="1">
    <source>
        <dbReference type="EMBL" id="AIW62612.1"/>
    </source>
</evidence>
<dbReference type="EMBL" id="KF860700">
    <property type="protein sequence ID" value="AIW62612.1"/>
    <property type="molecule type" value="mRNA"/>
</dbReference>
<sequence>MSKIYILRLHSNKQLHLFLLNSNKINSSVPSQ</sequence>
<protein>
    <submittedName>
        <fullName evidence="1">Uncharacterized protein</fullName>
    </submittedName>
</protein>
<accession>A0A0A0V619</accession>
<name>A0A0A0V619_SCYTH</name>
<reference evidence="1" key="2">
    <citation type="journal article" date="2014" name="J. Proteome Res.">
        <title>Spit and venom from scytodes spiders: a diverse and distinct cocktail.</title>
        <authorList>
            <person name="Zobel-Thropp P.A."/>
            <person name="Correa S.M."/>
            <person name="Garb J.E."/>
            <person name="Binford G.J."/>
        </authorList>
    </citation>
    <scope>NUCLEOTIDE SEQUENCE</scope>
    <source>
        <tissue evidence="1">Venom gland</tissue>
    </source>
</reference>